<gene>
    <name evidence="1" type="ORF">AEK19_MT2021</name>
</gene>
<geneLocation type="mitochondrion" evidence="1"/>
<accession>A0A1Y0AZ39</accession>
<reference evidence="1" key="1">
    <citation type="submission" date="2017-03" db="EMBL/GenBank/DDBJ databases">
        <title>The mitochondrial genome of the carnivorous plant Utricularia reniformis (Lentibulariaceae): structure, comparative analysis and evolutionary landmarks.</title>
        <authorList>
            <person name="Silva S.R."/>
            <person name="Alvarenga D.O."/>
            <person name="Michael T.P."/>
            <person name="Miranda V.F.O."/>
            <person name="Varani A.M."/>
        </authorList>
    </citation>
    <scope>NUCLEOTIDE SEQUENCE</scope>
</reference>
<organism evidence="1">
    <name type="scientific">Utricularia reniformis</name>
    <dbReference type="NCBI Taxonomy" id="192314"/>
    <lineage>
        <taxon>Eukaryota</taxon>
        <taxon>Viridiplantae</taxon>
        <taxon>Streptophyta</taxon>
        <taxon>Embryophyta</taxon>
        <taxon>Tracheophyta</taxon>
        <taxon>Spermatophyta</taxon>
        <taxon>Magnoliopsida</taxon>
        <taxon>eudicotyledons</taxon>
        <taxon>Gunneridae</taxon>
        <taxon>Pentapetalae</taxon>
        <taxon>asterids</taxon>
        <taxon>lamiids</taxon>
        <taxon>Lamiales</taxon>
        <taxon>Lentibulariaceae</taxon>
        <taxon>Utricularia</taxon>
    </lineage>
</organism>
<protein>
    <submittedName>
        <fullName evidence="1">Uncharacterized protein</fullName>
    </submittedName>
</protein>
<dbReference type="EMBL" id="KY774314">
    <property type="protein sequence ID" value="ART30425.1"/>
    <property type="molecule type" value="Genomic_DNA"/>
</dbReference>
<dbReference type="AlphaFoldDB" id="A0A1Y0AZ39"/>
<name>A0A1Y0AZ39_9LAMI</name>
<evidence type="ECO:0000313" key="1">
    <source>
        <dbReference type="EMBL" id="ART30425.1"/>
    </source>
</evidence>
<sequence>MNNGTIGFGSKRFHTSKALRNLNSKPSSLMRFPSVMEPKKLLLNPHRSTKRIVGFLKNNTTK</sequence>
<proteinExistence type="predicted"/>
<keyword evidence="1" id="KW-0496">Mitochondrion</keyword>